<dbReference type="Pfam" id="PF13411">
    <property type="entry name" value="MerR_1"/>
    <property type="match status" value="1"/>
</dbReference>
<proteinExistence type="predicted"/>
<sequence length="278" mass="33226">MKRLLSISEMAAYAGVSRRTLLYYDEINLFKPTQIGENGYRYYGIEQYEELDLLLILRALGMPLQDIRQFLKNRNPAYAQKEFTRQRAKIDRKIQKLQETRTAIDGYLARYEKLAQLDFEELTYNYRPAEYFLASEWIENVDEMNTFEVYTRFYSLVEARDLFSGHPIGFMSEGRYFQQQNFHAAPYRALVKLPEERLSRYPKEQILQRPAGTYVSGFTRDELHQLTTFNDRFRRYLETHELVIDGDIWELLWQDETAAANREQQVFEVMLPVKPRNQ</sequence>
<feature type="domain" description="HTH merR-type" evidence="5">
    <location>
        <begin position="4"/>
        <end position="73"/>
    </location>
</feature>
<dbReference type="AlphaFoldDB" id="A0A1L8RED1"/>
<gene>
    <name evidence="6" type="ORF">RU97_GL002213</name>
</gene>
<evidence type="ECO:0000256" key="3">
    <source>
        <dbReference type="ARBA" id="ARBA00023125"/>
    </source>
</evidence>
<dbReference type="PANTHER" id="PTHR30204">
    <property type="entry name" value="REDOX-CYCLING DRUG-SENSING TRANSCRIPTIONAL ACTIVATOR SOXR"/>
    <property type="match status" value="1"/>
</dbReference>
<dbReference type="Gene3D" id="3.20.80.10">
    <property type="entry name" value="Regulatory factor, effector binding domain"/>
    <property type="match status" value="1"/>
</dbReference>
<dbReference type="InterPro" id="IPR000551">
    <property type="entry name" value="MerR-type_HTH_dom"/>
</dbReference>
<keyword evidence="7" id="KW-1185">Reference proteome</keyword>
<dbReference type="SMART" id="SM00422">
    <property type="entry name" value="HTH_MERR"/>
    <property type="match status" value="1"/>
</dbReference>
<dbReference type="InterPro" id="IPR009061">
    <property type="entry name" value="DNA-bd_dom_put_sf"/>
</dbReference>
<protein>
    <recommendedName>
        <fullName evidence="5">HTH merR-type domain-containing protein</fullName>
    </recommendedName>
</protein>
<keyword evidence="3" id="KW-0238">DNA-binding</keyword>
<dbReference type="STRING" id="214095.RU97_GL002213"/>
<organism evidence="6 7">
    <name type="scientific">Enterococcus canis</name>
    <dbReference type="NCBI Taxonomy" id="214095"/>
    <lineage>
        <taxon>Bacteria</taxon>
        <taxon>Bacillati</taxon>
        <taxon>Bacillota</taxon>
        <taxon>Bacilli</taxon>
        <taxon>Lactobacillales</taxon>
        <taxon>Enterococcaceae</taxon>
        <taxon>Enterococcus</taxon>
    </lineage>
</organism>
<evidence type="ECO:0000259" key="5">
    <source>
        <dbReference type="PROSITE" id="PS50937"/>
    </source>
</evidence>
<comment type="caution">
    <text evidence="6">The sequence shown here is derived from an EMBL/GenBank/DDBJ whole genome shotgun (WGS) entry which is preliminary data.</text>
</comment>
<dbReference type="GO" id="GO:0003700">
    <property type="term" value="F:DNA-binding transcription factor activity"/>
    <property type="evidence" value="ECO:0007669"/>
    <property type="project" value="InterPro"/>
</dbReference>
<evidence type="ECO:0000313" key="6">
    <source>
        <dbReference type="EMBL" id="OJG18140.1"/>
    </source>
</evidence>
<dbReference type="Proteomes" id="UP000181884">
    <property type="component" value="Unassembled WGS sequence"/>
</dbReference>
<dbReference type="EMBL" id="JXKH01000005">
    <property type="protein sequence ID" value="OJG18140.1"/>
    <property type="molecule type" value="Genomic_DNA"/>
</dbReference>
<accession>A0A1L8RED1</accession>
<keyword evidence="1" id="KW-0678">Repressor</keyword>
<reference evidence="6 7" key="1">
    <citation type="submission" date="2014-12" db="EMBL/GenBank/DDBJ databases">
        <title>Draft genome sequences of 29 type strains of Enterococci.</title>
        <authorList>
            <person name="Zhong Z."/>
            <person name="Sun Z."/>
            <person name="Liu W."/>
            <person name="Zhang W."/>
            <person name="Zhang H."/>
        </authorList>
    </citation>
    <scope>NUCLEOTIDE SEQUENCE [LARGE SCALE GENOMIC DNA]</scope>
    <source>
        <strain evidence="6 7">DSM 17029</strain>
    </source>
</reference>
<name>A0A1L8RED1_9ENTE</name>
<dbReference type="InterPro" id="IPR047057">
    <property type="entry name" value="MerR_fam"/>
</dbReference>
<dbReference type="InterPro" id="IPR011256">
    <property type="entry name" value="Reg_factor_effector_dom_sf"/>
</dbReference>
<keyword evidence="4" id="KW-0804">Transcription</keyword>
<dbReference type="RefSeq" id="WP_067393633.1">
    <property type="nucleotide sequence ID" value="NZ_JXKH01000005.1"/>
</dbReference>
<dbReference type="PROSITE" id="PS50937">
    <property type="entry name" value="HTH_MERR_2"/>
    <property type="match status" value="1"/>
</dbReference>
<dbReference type="SUPFAM" id="SSF46955">
    <property type="entry name" value="Putative DNA-binding domain"/>
    <property type="match status" value="1"/>
</dbReference>
<dbReference type="PANTHER" id="PTHR30204:SF69">
    <property type="entry name" value="MERR-FAMILY TRANSCRIPTIONAL REGULATOR"/>
    <property type="match status" value="1"/>
</dbReference>
<dbReference type="Gene3D" id="1.10.1660.10">
    <property type="match status" value="1"/>
</dbReference>
<evidence type="ECO:0000256" key="1">
    <source>
        <dbReference type="ARBA" id="ARBA00022491"/>
    </source>
</evidence>
<dbReference type="GO" id="GO:0003677">
    <property type="term" value="F:DNA binding"/>
    <property type="evidence" value="ECO:0007669"/>
    <property type="project" value="UniProtKB-KW"/>
</dbReference>
<evidence type="ECO:0000313" key="7">
    <source>
        <dbReference type="Proteomes" id="UP000181884"/>
    </source>
</evidence>
<keyword evidence="2" id="KW-0805">Transcription regulation</keyword>
<evidence type="ECO:0000256" key="4">
    <source>
        <dbReference type="ARBA" id="ARBA00023163"/>
    </source>
</evidence>
<evidence type="ECO:0000256" key="2">
    <source>
        <dbReference type="ARBA" id="ARBA00023015"/>
    </source>
</evidence>